<evidence type="ECO:0000256" key="5">
    <source>
        <dbReference type="SAM" id="Phobius"/>
    </source>
</evidence>
<name>A0A0J1II30_NIACI</name>
<comment type="caution">
    <text evidence="7">The sequence shown here is derived from an EMBL/GenBank/DDBJ whole genome shotgun (WGS) entry which is preliminary data.</text>
</comment>
<dbReference type="Gene3D" id="3.40.1710.10">
    <property type="entry name" value="abc type-2 transporter like domain"/>
    <property type="match status" value="1"/>
</dbReference>
<dbReference type="SUPFAM" id="SSF58104">
    <property type="entry name" value="Methyl-accepting chemotaxis protein (MCP) signaling domain"/>
    <property type="match status" value="1"/>
</dbReference>
<evidence type="ECO:0000313" key="8">
    <source>
        <dbReference type="Proteomes" id="UP000036045"/>
    </source>
</evidence>
<dbReference type="OrthoDB" id="9811483at2"/>
<evidence type="ECO:0000256" key="3">
    <source>
        <dbReference type="ARBA" id="ARBA00022989"/>
    </source>
</evidence>
<reference evidence="7 8" key="1">
    <citation type="submission" date="2015-05" db="EMBL/GenBank/DDBJ databases">
        <title>Whole genome sequence and identification of bacterial endophytes from Costus igneus.</title>
        <authorList>
            <person name="Lee Y.P."/>
            <person name="Gan H.M."/>
            <person name="Eng W."/>
            <person name="Wheatley M.S."/>
            <person name="Caraballo A."/>
            <person name="Polter S."/>
            <person name="Savka M.A."/>
            <person name="Hudson A.O."/>
        </authorList>
    </citation>
    <scope>NUCLEOTIDE SEQUENCE [LARGE SCALE GENOMIC DNA]</scope>
    <source>
        <strain evidence="7 8">RIT379</strain>
    </source>
</reference>
<keyword evidence="8" id="KW-1185">Reference proteome</keyword>
<protein>
    <submittedName>
        <fullName evidence="7">Membrane protein</fullName>
    </submittedName>
</protein>
<dbReference type="PANTHER" id="PTHR43077">
    <property type="entry name" value="TRANSPORT PERMEASE YVFS-RELATED"/>
    <property type="match status" value="1"/>
</dbReference>
<dbReference type="RefSeq" id="WP_047943078.1">
    <property type="nucleotide sequence ID" value="NZ_JABRVN010000094.1"/>
</dbReference>
<feature type="transmembrane region" description="Helical" evidence="5">
    <location>
        <begin position="614"/>
        <end position="638"/>
    </location>
</feature>
<evidence type="ECO:0000256" key="1">
    <source>
        <dbReference type="ARBA" id="ARBA00004141"/>
    </source>
</evidence>
<feature type="domain" description="ABC-2 type transporter transmembrane" evidence="6">
    <location>
        <begin position="23"/>
        <end position="718"/>
    </location>
</feature>
<feature type="transmembrane region" description="Helical" evidence="5">
    <location>
        <begin position="645"/>
        <end position="664"/>
    </location>
</feature>
<dbReference type="InterPro" id="IPR011049">
    <property type="entry name" value="Serralysin-like_metalloprot_C"/>
</dbReference>
<keyword evidence="3 5" id="KW-1133">Transmembrane helix</keyword>
<dbReference type="SUPFAM" id="SSF101967">
    <property type="entry name" value="Adhesin YadA, collagen-binding domain"/>
    <property type="match status" value="1"/>
</dbReference>
<dbReference type="Pfam" id="PF12698">
    <property type="entry name" value="ABC2_membrane_3"/>
    <property type="match status" value="1"/>
</dbReference>
<accession>A0A0J1II30</accession>
<dbReference type="InterPro" id="IPR013525">
    <property type="entry name" value="ABC2_TM"/>
</dbReference>
<dbReference type="Gene3D" id="1.10.287.950">
    <property type="entry name" value="Methyl-accepting chemotaxis protein"/>
    <property type="match status" value="1"/>
</dbReference>
<dbReference type="NCBIfam" id="TIGR03061">
    <property type="entry name" value="pip_yhgE_Nterm"/>
    <property type="match status" value="1"/>
</dbReference>
<keyword evidence="4 5" id="KW-0472">Membrane</keyword>
<dbReference type="InterPro" id="IPR017501">
    <property type="entry name" value="Phage_infect_YhgE_C"/>
</dbReference>
<dbReference type="NCBIfam" id="TIGR03062">
    <property type="entry name" value="pip_yhgE_Cterm"/>
    <property type="match status" value="1"/>
</dbReference>
<organism evidence="7 8">
    <name type="scientific">Niallia circulans</name>
    <name type="common">Bacillus circulans</name>
    <dbReference type="NCBI Taxonomy" id="1397"/>
    <lineage>
        <taxon>Bacteria</taxon>
        <taxon>Bacillati</taxon>
        <taxon>Bacillota</taxon>
        <taxon>Bacilli</taxon>
        <taxon>Bacillales</taxon>
        <taxon>Bacillaceae</taxon>
        <taxon>Niallia</taxon>
    </lineage>
</organism>
<evidence type="ECO:0000256" key="2">
    <source>
        <dbReference type="ARBA" id="ARBA00022692"/>
    </source>
</evidence>
<dbReference type="AlphaFoldDB" id="A0A0J1II30"/>
<evidence type="ECO:0000259" key="6">
    <source>
        <dbReference type="Pfam" id="PF12698"/>
    </source>
</evidence>
<dbReference type="Proteomes" id="UP000036045">
    <property type="component" value="Unassembled WGS sequence"/>
</dbReference>
<gene>
    <name evidence="7" type="ORF">ABW02_14880</name>
</gene>
<dbReference type="GO" id="GO:0016020">
    <property type="term" value="C:membrane"/>
    <property type="evidence" value="ECO:0007669"/>
    <property type="project" value="UniProtKB-SubCell"/>
</dbReference>
<feature type="transmembrane region" description="Helical" evidence="5">
    <location>
        <begin position="545"/>
        <end position="565"/>
    </location>
</feature>
<comment type="subcellular location">
    <subcellularLocation>
        <location evidence="1">Membrane</location>
        <topology evidence="1">Multi-pass membrane protein</topology>
    </subcellularLocation>
</comment>
<keyword evidence="2 5" id="KW-0812">Transmembrane</keyword>
<dbReference type="EMBL" id="LDPH01000014">
    <property type="protein sequence ID" value="KLV25659.1"/>
    <property type="molecule type" value="Genomic_DNA"/>
</dbReference>
<dbReference type="InterPro" id="IPR023908">
    <property type="entry name" value="xxxLxxG_rpt"/>
</dbReference>
<dbReference type="PATRIC" id="fig|1397.4.peg.1150"/>
<feature type="transmembrane region" description="Helical" evidence="5">
    <location>
        <begin position="20"/>
        <end position="42"/>
    </location>
</feature>
<proteinExistence type="predicted"/>
<evidence type="ECO:0000256" key="4">
    <source>
        <dbReference type="ARBA" id="ARBA00023136"/>
    </source>
</evidence>
<evidence type="ECO:0000313" key="7">
    <source>
        <dbReference type="EMBL" id="KLV25659.1"/>
    </source>
</evidence>
<sequence>MKQSLLKAELSSIFKNKMMLISVIAIVFVPILYAGIYLWAFWDPYGNLDKLPVAVVNEDTGTEMNGKTLDIGKDLVENLKDSEDFNFKFVDKETAYKNLKNQKYYMLIEIPKDFSDNATTLLEDNPQKLDLKYVSNPGYNFISSQIGNSAIEKIKQGVSKEVTETYAESIFENITEMSDGLKTASNGAKDLKDGTDKVKSGTEEVYKNLETLAEKSIQFSDGVNSANNGVKELANGADDLKQGLTQLQSAQGELNNAAQKLQGGDQAILDGVSQAKDGINTVKANIPSLIEGTNKLQTGSNTLTQGLTDWSDKSEQLAAGANQLHEGATTLQETINAIMPMLQGLPEENKQQLVAALKGLVDGSSSIATNTKALSQAADQLAAGGTSLSNGITDLNKGQKQLQTGINQLSDGSSQLENGVKQQVAGQEQFVAGMNKYASEFAKAVDGSTKLSSGANTLVSGMNTLATGSTALSDGTNLLKDGSKELVNGTSSLLDGSKELSSKLSDGAEEASSIHSDEKTYDMIAEPILVDQDKVSDVPNYGTGLAPYFISLGLFVGALMLSIVFSFAEPEEQPKSGIRWFLSKTIILIGVGILQALVASFVLLVILGMEVESVPLFILFTILTSLVFFSIIQFLVTLFGNPGRFIIVIIMIFQLTTSAGTFPLELIPNVLQHIHNLLPMSYSVAGLKAVISTGDMDFMWHNAEILGIYPLVFFAGTAVYFIFKYKRYYTNKEVEVTVE</sequence>
<dbReference type="NCBIfam" id="TIGR03057">
    <property type="entry name" value="xxxLxxG_by_4"/>
    <property type="match status" value="4"/>
</dbReference>
<dbReference type="PANTHER" id="PTHR43077:SF5">
    <property type="entry name" value="PHAGE INFECTION PROTEIN"/>
    <property type="match status" value="1"/>
</dbReference>
<dbReference type="InterPro" id="IPR017500">
    <property type="entry name" value="Phage_infect_YhgE_N"/>
</dbReference>
<feature type="transmembrane region" description="Helical" evidence="5">
    <location>
        <begin position="586"/>
        <end position="608"/>
    </location>
</feature>
<dbReference type="InterPro" id="IPR051328">
    <property type="entry name" value="T7SS_ABC-Transporter"/>
</dbReference>
<dbReference type="GO" id="GO:0140359">
    <property type="term" value="F:ABC-type transporter activity"/>
    <property type="evidence" value="ECO:0007669"/>
    <property type="project" value="InterPro"/>
</dbReference>
<feature type="transmembrane region" description="Helical" evidence="5">
    <location>
        <begin position="705"/>
        <end position="723"/>
    </location>
</feature>